<dbReference type="InterPro" id="IPR041583">
    <property type="entry name" value="TetR_C_31"/>
</dbReference>
<feature type="domain" description="HTH tetR-type" evidence="3">
    <location>
        <begin position="17"/>
        <end position="77"/>
    </location>
</feature>
<dbReference type="SUPFAM" id="SSF46689">
    <property type="entry name" value="Homeodomain-like"/>
    <property type="match status" value="1"/>
</dbReference>
<evidence type="ECO:0000313" key="5">
    <source>
        <dbReference type="Proteomes" id="UP000371041"/>
    </source>
</evidence>
<organism evidence="4 5">
    <name type="scientific">Allosaccharopolyspora coralli</name>
    <dbReference type="NCBI Taxonomy" id="2665642"/>
    <lineage>
        <taxon>Bacteria</taxon>
        <taxon>Bacillati</taxon>
        <taxon>Actinomycetota</taxon>
        <taxon>Actinomycetes</taxon>
        <taxon>Pseudonocardiales</taxon>
        <taxon>Pseudonocardiaceae</taxon>
        <taxon>Allosaccharopolyspora</taxon>
    </lineage>
</organism>
<dbReference type="Gene3D" id="1.10.357.10">
    <property type="entry name" value="Tetracycline Repressor, domain 2"/>
    <property type="match status" value="1"/>
</dbReference>
<dbReference type="Pfam" id="PF17940">
    <property type="entry name" value="TetR_C_31"/>
    <property type="match status" value="1"/>
</dbReference>
<dbReference type="InterPro" id="IPR009057">
    <property type="entry name" value="Homeodomain-like_sf"/>
</dbReference>
<name>A0A5Q3Q5A3_9PSEU</name>
<dbReference type="KEGG" id="sace:GIY23_09030"/>
<evidence type="ECO:0000259" key="3">
    <source>
        <dbReference type="PROSITE" id="PS50977"/>
    </source>
</evidence>
<dbReference type="GO" id="GO:0003700">
    <property type="term" value="F:DNA-binding transcription factor activity"/>
    <property type="evidence" value="ECO:0007669"/>
    <property type="project" value="TreeGrafter"/>
</dbReference>
<keyword evidence="1 2" id="KW-0238">DNA-binding</keyword>
<gene>
    <name evidence="4" type="ORF">GIY23_09030</name>
</gene>
<dbReference type="PANTHER" id="PTHR30055">
    <property type="entry name" value="HTH-TYPE TRANSCRIPTIONAL REGULATOR RUTR"/>
    <property type="match status" value="1"/>
</dbReference>
<dbReference type="InterPro" id="IPR050109">
    <property type="entry name" value="HTH-type_TetR-like_transc_reg"/>
</dbReference>
<dbReference type="Pfam" id="PF00440">
    <property type="entry name" value="TetR_N"/>
    <property type="match status" value="1"/>
</dbReference>
<dbReference type="PANTHER" id="PTHR30055:SF231">
    <property type="entry name" value="TRANSCRIPTIONAL REGULATORY PROTEIN (PROBABLY DEOR-FAMILY)-RELATED"/>
    <property type="match status" value="1"/>
</dbReference>
<reference evidence="5" key="1">
    <citation type="submission" date="2019-11" db="EMBL/GenBank/DDBJ databases">
        <title>The complete genome sequence of Saccharopolyspora sp. E2A.</title>
        <authorList>
            <person name="Zhang G."/>
        </authorList>
    </citation>
    <scope>NUCLEOTIDE SEQUENCE [LARGE SCALE GENOMIC DNA]</scope>
    <source>
        <strain evidence="5">E2A</strain>
    </source>
</reference>
<dbReference type="RefSeq" id="WP_154076236.1">
    <property type="nucleotide sequence ID" value="NZ_CP045929.1"/>
</dbReference>
<evidence type="ECO:0000256" key="1">
    <source>
        <dbReference type="ARBA" id="ARBA00023125"/>
    </source>
</evidence>
<dbReference type="InterPro" id="IPR001647">
    <property type="entry name" value="HTH_TetR"/>
</dbReference>
<evidence type="ECO:0000313" key="4">
    <source>
        <dbReference type="EMBL" id="QGK69642.1"/>
    </source>
</evidence>
<dbReference type="EMBL" id="CP045929">
    <property type="protein sequence ID" value="QGK69642.1"/>
    <property type="molecule type" value="Genomic_DNA"/>
</dbReference>
<protein>
    <submittedName>
        <fullName evidence="4">TetR family transcriptional regulator</fullName>
    </submittedName>
</protein>
<sequence>MNRSVDAEADGRRRKGEHRRRLLLEATIRVLGHSGAAGVTQRAVAREAGLPPSAVLYYFATVESLLLATLTACNDRYIERLEQIGAESESRALELLAAEISGDACENRARLHAEYELFLLAARNHRLRTELDRWTAALDALMARYVPEPTARAGVTAAVDGLFLRCLCGQHSTAPEQVRETLASLLR</sequence>
<proteinExistence type="predicted"/>
<dbReference type="Proteomes" id="UP000371041">
    <property type="component" value="Chromosome"/>
</dbReference>
<evidence type="ECO:0000256" key="2">
    <source>
        <dbReference type="PROSITE-ProRule" id="PRU00335"/>
    </source>
</evidence>
<dbReference type="GO" id="GO:0000976">
    <property type="term" value="F:transcription cis-regulatory region binding"/>
    <property type="evidence" value="ECO:0007669"/>
    <property type="project" value="TreeGrafter"/>
</dbReference>
<dbReference type="PROSITE" id="PS50977">
    <property type="entry name" value="HTH_TETR_2"/>
    <property type="match status" value="1"/>
</dbReference>
<accession>A0A5Q3Q5A3</accession>
<feature type="DNA-binding region" description="H-T-H motif" evidence="2">
    <location>
        <begin position="40"/>
        <end position="59"/>
    </location>
</feature>
<dbReference type="AlphaFoldDB" id="A0A5Q3Q5A3"/>
<keyword evidence="5" id="KW-1185">Reference proteome</keyword>